<evidence type="ECO:0000313" key="2">
    <source>
        <dbReference type="Proteomes" id="UP000006253"/>
    </source>
</evidence>
<evidence type="ECO:0000313" key="1">
    <source>
        <dbReference type="EMBL" id="EKO15031.1"/>
    </source>
</evidence>
<organism evidence="1 2">
    <name type="scientific">Leptospira kirschneri str. H1</name>
    <dbReference type="NCBI Taxonomy" id="1049966"/>
    <lineage>
        <taxon>Bacteria</taxon>
        <taxon>Pseudomonadati</taxon>
        <taxon>Spirochaetota</taxon>
        <taxon>Spirochaetia</taxon>
        <taxon>Leptospirales</taxon>
        <taxon>Leptospiraceae</taxon>
        <taxon>Leptospira</taxon>
    </lineage>
</organism>
<proteinExistence type="predicted"/>
<dbReference type="AlphaFoldDB" id="A0A0E2B1B9"/>
<name>A0A0E2B1B9_9LEPT</name>
<reference evidence="1 2" key="1">
    <citation type="submission" date="2012-10" db="EMBL/GenBank/DDBJ databases">
        <authorList>
            <person name="Harkins D.M."/>
            <person name="Durkin A.S."/>
            <person name="Brinkac L.M."/>
            <person name="Selengut J.D."/>
            <person name="Sanka R."/>
            <person name="DePew J."/>
            <person name="Purushe J."/>
            <person name="Peacock S.J."/>
            <person name="Thaipadungpanit J."/>
            <person name="Wuthiekanun V.W."/>
            <person name="Day N.P."/>
            <person name="Vinetz J.M."/>
            <person name="Sutton G.G."/>
            <person name="Nelson W.C."/>
            <person name="Fouts D.E."/>
        </authorList>
    </citation>
    <scope>NUCLEOTIDE SEQUENCE [LARGE SCALE GENOMIC DNA]</scope>
    <source>
        <strain evidence="1 2">H1</strain>
    </source>
</reference>
<gene>
    <name evidence="1" type="ORF">LEP1GSC081_1836</name>
</gene>
<protein>
    <submittedName>
        <fullName evidence="1">Uncharacterized protein</fullName>
    </submittedName>
</protein>
<dbReference type="GeneID" id="34316396"/>
<comment type="caution">
    <text evidence="1">The sequence shown here is derived from an EMBL/GenBank/DDBJ whole genome shotgun (WGS) entry which is preliminary data.</text>
</comment>
<dbReference type="EMBL" id="AHMY02000051">
    <property type="protein sequence ID" value="EKO15031.1"/>
    <property type="molecule type" value="Genomic_DNA"/>
</dbReference>
<dbReference type="Proteomes" id="UP000006253">
    <property type="component" value="Unassembled WGS sequence"/>
</dbReference>
<accession>A0A0E2B1B9</accession>
<sequence>MKFEKGSEKNPTGNLIVYCNVFGENPLSPGGKIIASNVVVSFLKIGENFPVVTFPPVSLESYEELKKVISENIEKYDVIKIKDFEMPASKEASNDYIQERMDQFNSVVIKYVEICKNREVGGGQVNFPEEESGVREYLDVLANLSLKIRRSTGIAREASLIKMDQLVENFSTKHPEFDLDNFKKALSLPGQTGEELIGLYLQKFNAISKENYEDASTLKKKIHDIEYFA</sequence>
<dbReference type="RefSeq" id="WP_002176576.1">
    <property type="nucleotide sequence ID" value="NZ_AHMY02000051.1"/>
</dbReference>